<keyword evidence="10" id="KW-1185">Reference proteome</keyword>
<keyword evidence="4" id="KW-0663">Pyridoxal phosphate</keyword>
<dbReference type="NCBIfam" id="NF002806">
    <property type="entry name" value="PRK02948.1"/>
    <property type="match status" value="1"/>
</dbReference>
<dbReference type="InterPro" id="IPR020578">
    <property type="entry name" value="Aminotrans_V_PyrdxlP_BS"/>
</dbReference>
<dbReference type="InterPro" id="IPR000192">
    <property type="entry name" value="Aminotrans_V_dom"/>
</dbReference>
<dbReference type="GO" id="GO:0046872">
    <property type="term" value="F:metal ion binding"/>
    <property type="evidence" value="ECO:0007669"/>
    <property type="project" value="UniProtKB-KW"/>
</dbReference>
<evidence type="ECO:0000256" key="5">
    <source>
        <dbReference type="ARBA" id="ARBA00023004"/>
    </source>
</evidence>
<dbReference type="Gene3D" id="1.10.260.50">
    <property type="match status" value="1"/>
</dbReference>
<dbReference type="PIRSF" id="PIRSF005572">
    <property type="entry name" value="NifS"/>
    <property type="match status" value="1"/>
</dbReference>
<name>A0A3S9T1Q3_9FIRM</name>
<evidence type="ECO:0000313" key="9">
    <source>
        <dbReference type="EMBL" id="AZR74488.1"/>
    </source>
</evidence>
<dbReference type="GO" id="GO:0051536">
    <property type="term" value="F:iron-sulfur cluster binding"/>
    <property type="evidence" value="ECO:0007669"/>
    <property type="project" value="UniProtKB-KW"/>
</dbReference>
<dbReference type="OrthoDB" id="9808002at2"/>
<evidence type="ECO:0000256" key="4">
    <source>
        <dbReference type="ARBA" id="ARBA00022898"/>
    </source>
</evidence>
<organism evidence="9 10">
    <name type="scientific">Anoxybacter fermentans</name>
    <dbReference type="NCBI Taxonomy" id="1323375"/>
    <lineage>
        <taxon>Bacteria</taxon>
        <taxon>Bacillati</taxon>
        <taxon>Bacillota</taxon>
        <taxon>Clostridia</taxon>
        <taxon>Halanaerobiales</taxon>
        <taxon>Anoxybacter</taxon>
    </lineage>
</organism>
<proteinExistence type="inferred from homology"/>
<comment type="cofactor">
    <cofactor evidence="1 7">
        <name>pyridoxal 5'-phosphate</name>
        <dbReference type="ChEBI" id="CHEBI:597326"/>
    </cofactor>
</comment>
<gene>
    <name evidence="9" type="ORF">BBF96_14505</name>
</gene>
<dbReference type="PANTHER" id="PTHR11601">
    <property type="entry name" value="CYSTEINE DESULFURYLASE FAMILY MEMBER"/>
    <property type="match status" value="1"/>
</dbReference>
<dbReference type="InterPro" id="IPR016454">
    <property type="entry name" value="Cysteine_dSase"/>
</dbReference>
<comment type="similarity">
    <text evidence="2">Belongs to the class-V pyridoxal-phosphate-dependent aminotransferase family. NifS/IscS subfamily.</text>
</comment>
<dbReference type="GO" id="GO:0031071">
    <property type="term" value="F:cysteine desulfurase activity"/>
    <property type="evidence" value="ECO:0007669"/>
    <property type="project" value="UniProtKB-ARBA"/>
</dbReference>
<dbReference type="Gene3D" id="3.40.640.10">
    <property type="entry name" value="Type I PLP-dependent aspartate aminotransferase-like (Major domain)"/>
    <property type="match status" value="1"/>
</dbReference>
<evidence type="ECO:0000256" key="1">
    <source>
        <dbReference type="ARBA" id="ARBA00001933"/>
    </source>
</evidence>
<evidence type="ECO:0000259" key="8">
    <source>
        <dbReference type="Pfam" id="PF00266"/>
    </source>
</evidence>
<keyword evidence="6" id="KW-0411">Iron-sulfur</keyword>
<dbReference type="InterPro" id="IPR015422">
    <property type="entry name" value="PyrdxlP-dep_Trfase_small"/>
</dbReference>
<dbReference type="AlphaFoldDB" id="A0A3S9T1Q3"/>
<dbReference type="InterPro" id="IPR015421">
    <property type="entry name" value="PyrdxlP-dep_Trfase_major"/>
</dbReference>
<dbReference type="PANTHER" id="PTHR11601:SF50">
    <property type="entry name" value="CYSTEINE DESULFURASE ISCS 2-RELATED"/>
    <property type="match status" value="1"/>
</dbReference>
<dbReference type="InterPro" id="IPR015424">
    <property type="entry name" value="PyrdxlP-dep_Trfase"/>
</dbReference>
<dbReference type="KEGG" id="aft:BBF96_14505"/>
<keyword evidence="5" id="KW-0408">Iron</keyword>
<reference evidence="9 10" key="1">
    <citation type="submission" date="2016-07" db="EMBL/GenBank/DDBJ databases">
        <title>Genome and transcriptome analysis of iron-reducing fermentative bacteria Anoxybacter fermentans.</title>
        <authorList>
            <person name="Zeng X."/>
            <person name="Shao Z."/>
        </authorList>
    </citation>
    <scope>NUCLEOTIDE SEQUENCE [LARGE SCALE GENOMIC DNA]</scope>
    <source>
        <strain evidence="9 10">DY22613</strain>
    </source>
</reference>
<sequence>MEEVVYLDNSATTRVAPEVIDAMVKMMEKDYGNPSSLHRMGITVEKKINKAREQIAKILGVKPKEIIFTSGGTEANNLAIRGVVYQYNKRGRHLITTRIEHPSVLNTFQRLEEEGFEVTYLPVDREGFISIEELKSAITPETILVSIMHVNNEIGTIQPIQKMGEVIKEINPRTIFHVDAVQSFGKLSLNPIQMKVDLLTISGHKIHGPKGIGALYCNEKINLKPLVEGGGQEWNIRSGTENVPGIIGLGLASQLIVKEREANVERLKDLKGWFLKELKKLIPDVKINGPESVEDIKEGKSAPYIINLSFPGLKGEVLLHALEDFNIYVSTGSACHSRKSAPSHVLQAIGLNQRELESAIRISLSFHTQKEELEYLLEHLPDLVVELRNLMQR</sequence>
<evidence type="ECO:0000313" key="10">
    <source>
        <dbReference type="Proteomes" id="UP000267250"/>
    </source>
</evidence>
<dbReference type="SUPFAM" id="SSF53383">
    <property type="entry name" value="PLP-dependent transferases"/>
    <property type="match status" value="1"/>
</dbReference>
<dbReference type="Gene3D" id="3.90.1150.10">
    <property type="entry name" value="Aspartate Aminotransferase, domain 1"/>
    <property type="match status" value="1"/>
</dbReference>
<dbReference type="Pfam" id="PF00266">
    <property type="entry name" value="Aminotran_5"/>
    <property type="match status" value="1"/>
</dbReference>
<dbReference type="PROSITE" id="PS00595">
    <property type="entry name" value="AA_TRANSFER_CLASS_5"/>
    <property type="match status" value="1"/>
</dbReference>
<evidence type="ECO:0000256" key="2">
    <source>
        <dbReference type="ARBA" id="ARBA00006490"/>
    </source>
</evidence>
<evidence type="ECO:0000256" key="3">
    <source>
        <dbReference type="ARBA" id="ARBA00022723"/>
    </source>
</evidence>
<dbReference type="FunFam" id="3.40.640.10:FF:000084">
    <property type="entry name" value="IscS-like cysteine desulfurase"/>
    <property type="match status" value="1"/>
</dbReference>
<evidence type="ECO:0000256" key="6">
    <source>
        <dbReference type="ARBA" id="ARBA00023014"/>
    </source>
</evidence>
<feature type="domain" description="Aminotransferase class V" evidence="8">
    <location>
        <begin position="5"/>
        <end position="376"/>
    </location>
</feature>
<keyword evidence="3" id="KW-0479">Metal-binding</keyword>
<accession>A0A3S9T1Q3</accession>
<dbReference type="EMBL" id="CP016379">
    <property type="protein sequence ID" value="AZR74488.1"/>
    <property type="molecule type" value="Genomic_DNA"/>
</dbReference>
<dbReference type="RefSeq" id="WP_127017849.1">
    <property type="nucleotide sequence ID" value="NZ_CP016379.1"/>
</dbReference>
<dbReference type="Proteomes" id="UP000267250">
    <property type="component" value="Chromosome"/>
</dbReference>
<evidence type="ECO:0000256" key="7">
    <source>
        <dbReference type="RuleBase" id="RU004504"/>
    </source>
</evidence>
<protein>
    <submittedName>
        <fullName evidence="9">Cysteine desulfurase</fullName>
    </submittedName>
</protein>